<name>A0AAD5RSW3_9PEZI</name>
<evidence type="ECO:0000256" key="1">
    <source>
        <dbReference type="SAM" id="MobiDB-lite"/>
    </source>
</evidence>
<reference evidence="4" key="1">
    <citation type="submission" date="2022-07" db="EMBL/GenBank/DDBJ databases">
        <title>Draft genome sequence of Zalerion maritima ATCC 34329, a (micro)plastics degrading marine fungus.</title>
        <authorList>
            <person name="Paco A."/>
            <person name="Goncalves M.F.M."/>
            <person name="Rocha-Santos T.A.P."/>
            <person name="Alves A."/>
        </authorList>
    </citation>
    <scope>NUCLEOTIDE SEQUENCE</scope>
    <source>
        <strain evidence="4">ATCC 34329</strain>
    </source>
</reference>
<feature type="region of interest" description="Disordered" evidence="1">
    <location>
        <begin position="40"/>
        <end position="75"/>
    </location>
</feature>
<dbReference type="EMBL" id="JAKWBI020000106">
    <property type="protein sequence ID" value="KAJ2902661.1"/>
    <property type="molecule type" value="Genomic_DNA"/>
</dbReference>
<organism evidence="4 5">
    <name type="scientific">Zalerion maritima</name>
    <dbReference type="NCBI Taxonomy" id="339359"/>
    <lineage>
        <taxon>Eukaryota</taxon>
        <taxon>Fungi</taxon>
        <taxon>Dikarya</taxon>
        <taxon>Ascomycota</taxon>
        <taxon>Pezizomycotina</taxon>
        <taxon>Sordariomycetes</taxon>
        <taxon>Lulworthiomycetidae</taxon>
        <taxon>Lulworthiales</taxon>
        <taxon>Lulworthiaceae</taxon>
        <taxon>Zalerion</taxon>
    </lineage>
</organism>
<protein>
    <recommendedName>
        <fullName evidence="3">DUF5672 domain-containing protein</fullName>
    </recommendedName>
</protein>
<dbReference type="AlphaFoldDB" id="A0AAD5RSW3"/>
<dbReference type="Pfam" id="PF18922">
    <property type="entry name" value="DUF5672"/>
    <property type="match status" value="1"/>
</dbReference>
<evidence type="ECO:0000256" key="2">
    <source>
        <dbReference type="SAM" id="Phobius"/>
    </source>
</evidence>
<keyword evidence="2" id="KW-1133">Transmembrane helix</keyword>
<gene>
    <name evidence="4" type="ORF">MKZ38_000246</name>
</gene>
<keyword evidence="5" id="KW-1185">Reference proteome</keyword>
<keyword evidence="2" id="KW-0812">Transmembrane</keyword>
<feature type="transmembrane region" description="Helical" evidence="2">
    <location>
        <begin position="12"/>
        <end position="30"/>
    </location>
</feature>
<proteinExistence type="predicted"/>
<comment type="caution">
    <text evidence="4">The sequence shown here is derived from an EMBL/GenBank/DDBJ whole genome shotgun (WGS) entry which is preliminary data.</text>
</comment>
<keyword evidence="2" id="KW-0472">Membrane</keyword>
<evidence type="ECO:0000313" key="4">
    <source>
        <dbReference type="EMBL" id="KAJ2902661.1"/>
    </source>
</evidence>
<evidence type="ECO:0000259" key="3">
    <source>
        <dbReference type="Pfam" id="PF18922"/>
    </source>
</evidence>
<feature type="domain" description="DUF5672" evidence="3">
    <location>
        <begin position="149"/>
        <end position="295"/>
    </location>
</feature>
<dbReference type="InterPro" id="IPR043729">
    <property type="entry name" value="DUF5672"/>
</dbReference>
<sequence length="324" mass="36554">MPSSYSNLRQQRAYLFVAVAFACVLVFWLSQTHGHGGVYTVARPEPQSSAPTRSPPPPAVPTEKPSSQDQDNAVKEGGDETFYASDALAAEAPVAAIIETAITPSLIPVMLHFAAVLGPAWKIILYTLEEGWRLPESQPFRRLVESHGIEIRFLPPETEFASSRSVSLFLTRPWLWEQLKSAQHVLLFQLDSMICSRASTRAEDFFEYDFVGAPIAERYGEGYNGGLSLRNPRFFLEMVQEADFEQSEAEFEDQWFYQEAKSRLLAGAEVKLPTKEIAQTFSVESIYYDTPLGYHQPSRWQEGKMDEIEAWCPEVKMLIGRRSG</sequence>
<dbReference type="Proteomes" id="UP001201980">
    <property type="component" value="Unassembled WGS sequence"/>
</dbReference>
<accession>A0AAD5RSW3</accession>
<evidence type="ECO:0000313" key="5">
    <source>
        <dbReference type="Proteomes" id="UP001201980"/>
    </source>
</evidence>